<name>A0A0L6UWA5_9BASI</name>
<evidence type="ECO:0000313" key="2">
    <source>
        <dbReference type="Proteomes" id="UP000037035"/>
    </source>
</evidence>
<protein>
    <submittedName>
        <fullName evidence="1">Uncharacterized protein</fullName>
    </submittedName>
</protein>
<evidence type="ECO:0000313" key="1">
    <source>
        <dbReference type="EMBL" id="KNZ52145.1"/>
    </source>
</evidence>
<dbReference type="STRING" id="27349.A0A0L6UWA5"/>
<gene>
    <name evidence="1" type="ORF">VP01_3677g2</name>
</gene>
<dbReference type="InterPro" id="IPR036749">
    <property type="entry name" value="Expansin_CBD_sf"/>
</dbReference>
<dbReference type="AlphaFoldDB" id="A0A0L6UWA5"/>
<dbReference type="VEuPathDB" id="FungiDB:VP01_3677g2"/>
<dbReference type="Gene3D" id="2.60.40.760">
    <property type="entry name" value="Expansin, cellulose-binding-like domain"/>
    <property type="match status" value="1"/>
</dbReference>
<organism evidence="1 2">
    <name type="scientific">Puccinia sorghi</name>
    <dbReference type="NCBI Taxonomy" id="27349"/>
    <lineage>
        <taxon>Eukaryota</taxon>
        <taxon>Fungi</taxon>
        <taxon>Dikarya</taxon>
        <taxon>Basidiomycota</taxon>
        <taxon>Pucciniomycotina</taxon>
        <taxon>Pucciniomycetes</taxon>
        <taxon>Pucciniales</taxon>
        <taxon>Pucciniaceae</taxon>
        <taxon>Puccinia</taxon>
    </lineage>
</organism>
<dbReference type="OrthoDB" id="623670at2759"/>
<accession>A0A0L6UWA5</accession>
<sequence length="123" mass="13806">MRLICLKPCQIVSWEIGQTNQWEVAPCPFTQEKARIINKQGASRFHLSVLIAEASFPITSVTIQSAGRWFPARKTDYNFWEIPHQPVLANCFNVKVTCSNGYIFTVTDLDPSSTSPAKALDNC</sequence>
<reference evidence="1 2" key="1">
    <citation type="submission" date="2015-08" db="EMBL/GenBank/DDBJ databases">
        <title>Next Generation Sequencing and Analysis of the Genome of Puccinia sorghi L Schw, the Causal Agent of Maize Common Rust.</title>
        <authorList>
            <person name="Rochi L."/>
            <person name="Burguener G."/>
            <person name="Darino M."/>
            <person name="Turjanski A."/>
            <person name="Kreff E."/>
            <person name="Dieguez M.J."/>
            <person name="Sacco F."/>
        </authorList>
    </citation>
    <scope>NUCLEOTIDE SEQUENCE [LARGE SCALE GENOMIC DNA]</scope>
    <source>
        <strain evidence="1 2">RO10H11247</strain>
    </source>
</reference>
<comment type="caution">
    <text evidence="1">The sequence shown here is derived from an EMBL/GenBank/DDBJ whole genome shotgun (WGS) entry which is preliminary data.</text>
</comment>
<proteinExistence type="predicted"/>
<dbReference type="SUPFAM" id="SSF49590">
    <property type="entry name" value="PHL pollen allergen"/>
    <property type="match status" value="1"/>
</dbReference>
<dbReference type="Proteomes" id="UP000037035">
    <property type="component" value="Unassembled WGS sequence"/>
</dbReference>
<keyword evidence="2" id="KW-1185">Reference proteome</keyword>
<dbReference type="EMBL" id="LAVV01008698">
    <property type="protein sequence ID" value="KNZ52145.1"/>
    <property type="molecule type" value="Genomic_DNA"/>
</dbReference>